<protein>
    <submittedName>
        <fullName evidence="2">Cation_ATPase_N domain-containing protein</fullName>
    </submittedName>
</protein>
<organism evidence="1 2">
    <name type="scientific">Rhabditophanes sp. KR3021</name>
    <dbReference type="NCBI Taxonomy" id="114890"/>
    <lineage>
        <taxon>Eukaryota</taxon>
        <taxon>Metazoa</taxon>
        <taxon>Ecdysozoa</taxon>
        <taxon>Nematoda</taxon>
        <taxon>Chromadorea</taxon>
        <taxon>Rhabditida</taxon>
        <taxon>Tylenchina</taxon>
        <taxon>Panagrolaimomorpha</taxon>
        <taxon>Strongyloidoidea</taxon>
        <taxon>Alloionematidae</taxon>
        <taxon>Rhabditophanes</taxon>
    </lineage>
</organism>
<accession>A0AC35U2I5</accession>
<proteinExistence type="predicted"/>
<reference evidence="2" key="1">
    <citation type="submission" date="2016-11" db="UniProtKB">
        <authorList>
            <consortium name="WormBaseParasite"/>
        </authorList>
    </citation>
    <scope>IDENTIFICATION</scope>
    <source>
        <strain evidence="2">KR3021</strain>
    </source>
</reference>
<dbReference type="WBParaSite" id="RSKR_0000700900.1">
    <property type="protein sequence ID" value="RSKR_0000700900.1"/>
    <property type="gene ID" value="RSKR_0000700900"/>
</dbReference>
<name>A0AC35U2I5_9BILA</name>
<sequence>MESDDNFQIDVKKLESLMFQRKKDMKDAIDSTYGGVDSLIKLLKSSQEAGIASNNAAVRSKLFGRNVIEVEKPKTFFKHVLDAACDKILILLMCAAIFSLLLSFFSNVNEADNNEPSESWIEGVAILLSVFIVIIVTATNDYSKEKKFRGLQKKVNDDVKVCVIRDSNLCQIHIADLVVGDVVQVKYGDLIPADGCLLACNDLKVDESMMTGESDHVKKSLENDLVMFGGSTIMEGSGKMLVLCVGMHSQNGLITKLLKNKLEPWRSNSS</sequence>
<dbReference type="Proteomes" id="UP000095286">
    <property type="component" value="Unplaced"/>
</dbReference>
<evidence type="ECO:0000313" key="2">
    <source>
        <dbReference type="WBParaSite" id="RSKR_0000700900.1"/>
    </source>
</evidence>
<evidence type="ECO:0000313" key="1">
    <source>
        <dbReference type="Proteomes" id="UP000095286"/>
    </source>
</evidence>